<dbReference type="Proteomes" id="UP000278807">
    <property type="component" value="Unassembled WGS sequence"/>
</dbReference>
<feature type="transmembrane region" description="Helical" evidence="5">
    <location>
        <begin position="293"/>
        <end position="317"/>
    </location>
</feature>
<evidence type="ECO:0000313" key="7">
    <source>
        <dbReference type="Proteomes" id="UP000278807"/>
    </source>
</evidence>
<reference evidence="8" key="1">
    <citation type="submission" date="2017-02" db="UniProtKB">
        <authorList>
            <consortium name="WormBaseParasite"/>
        </authorList>
    </citation>
    <scope>IDENTIFICATION</scope>
</reference>
<dbReference type="GO" id="GO:0005783">
    <property type="term" value="C:endoplasmic reticulum"/>
    <property type="evidence" value="ECO:0007669"/>
    <property type="project" value="TreeGrafter"/>
</dbReference>
<feature type="transmembrane region" description="Helical" evidence="5">
    <location>
        <begin position="49"/>
        <end position="68"/>
    </location>
</feature>
<gene>
    <name evidence="6" type="ORF">HNAJ_LOCUS5817</name>
</gene>
<dbReference type="STRING" id="102285.A0A0R3TFI0"/>
<dbReference type="Pfam" id="PF06423">
    <property type="entry name" value="GWT1"/>
    <property type="match status" value="1"/>
</dbReference>
<dbReference type="AlphaFoldDB" id="A0A0R3TFI0"/>
<feature type="transmembrane region" description="Helical" evidence="5">
    <location>
        <begin position="114"/>
        <end position="135"/>
    </location>
</feature>
<dbReference type="InterPro" id="IPR009447">
    <property type="entry name" value="PIGW/GWT1"/>
</dbReference>
<keyword evidence="7" id="KW-1185">Reference proteome</keyword>
<accession>A0A0R3TFI0</accession>
<feature type="transmembrane region" description="Helical" evidence="5">
    <location>
        <begin position="74"/>
        <end position="93"/>
    </location>
</feature>
<evidence type="ECO:0000313" key="6">
    <source>
        <dbReference type="EMBL" id="VDO01677.1"/>
    </source>
</evidence>
<evidence type="ECO:0000256" key="3">
    <source>
        <dbReference type="ARBA" id="ARBA00022989"/>
    </source>
</evidence>
<sequence>MDPEKAKRHVEFVSGHTGGTALELMGLLLIIYYAFFIRLECERLFFRKLSRITTLIIDFFLILLQTVLPCTLLSNYLLEYHFLLFFIAVIFMLKAPKHPPSIPIQDGYIAFRRIIRVVVLLYTTICIYGVDLPVFPRRYAKTEVSGVSLMDVGVGMIVVAIGLSNAAFLDVAQTKSRSKIVSTLMKASLPCLLLGMIRTVTVKALGYPDHETEYGQHWNFFFTLAFIRCGGILATYTFSGMRDFDSMTIHFALCVALASIQQFLLLPMADHIFPHITQPELSPRPSPTGSFDLWWLVQANAEGIVSLPGYLSLYFYATALGIAVRLHLEPPKGNGRSEEKLKFLCRQGNEEWYVN</sequence>
<dbReference type="OrthoDB" id="15270at2759"/>
<keyword evidence="2 5" id="KW-0812">Transmembrane</keyword>
<dbReference type="GO" id="GO:0006506">
    <property type="term" value="P:GPI anchor biosynthetic process"/>
    <property type="evidence" value="ECO:0007669"/>
    <property type="project" value="InterPro"/>
</dbReference>
<keyword evidence="3 5" id="KW-1133">Transmembrane helix</keyword>
<protein>
    <submittedName>
        <fullName evidence="8">GPI-anchored wall transfer protein</fullName>
    </submittedName>
</protein>
<comment type="subcellular location">
    <subcellularLocation>
        <location evidence="1">Membrane</location>
        <topology evidence="1">Multi-pass membrane protein</topology>
    </subcellularLocation>
</comment>
<dbReference type="WBParaSite" id="HNAJ_0000582101-mRNA-1">
    <property type="protein sequence ID" value="HNAJ_0000582101-mRNA-1"/>
    <property type="gene ID" value="HNAJ_0000582101"/>
</dbReference>
<reference evidence="6 7" key="2">
    <citation type="submission" date="2018-11" db="EMBL/GenBank/DDBJ databases">
        <authorList>
            <consortium name="Pathogen Informatics"/>
        </authorList>
    </citation>
    <scope>NUCLEOTIDE SEQUENCE [LARGE SCALE GENOMIC DNA]</scope>
</reference>
<dbReference type="GO" id="GO:0016020">
    <property type="term" value="C:membrane"/>
    <property type="evidence" value="ECO:0007669"/>
    <property type="project" value="UniProtKB-SubCell"/>
</dbReference>
<dbReference type="PANTHER" id="PTHR20661:SF0">
    <property type="entry name" value="PHOSPHATIDYLINOSITOL-GLYCAN BIOSYNTHESIS CLASS W PROTEIN"/>
    <property type="match status" value="1"/>
</dbReference>
<evidence type="ECO:0000313" key="8">
    <source>
        <dbReference type="WBParaSite" id="HNAJ_0000582101-mRNA-1"/>
    </source>
</evidence>
<dbReference type="GO" id="GO:0032216">
    <property type="term" value="F:glucosaminyl-phosphatidylinositol O-acyltransferase activity"/>
    <property type="evidence" value="ECO:0007669"/>
    <property type="project" value="TreeGrafter"/>
</dbReference>
<feature type="transmembrane region" description="Helical" evidence="5">
    <location>
        <begin position="20"/>
        <end position="37"/>
    </location>
</feature>
<evidence type="ECO:0000256" key="1">
    <source>
        <dbReference type="ARBA" id="ARBA00004141"/>
    </source>
</evidence>
<dbReference type="PANTHER" id="PTHR20661">
    <property type="entry name" value="PHOSPHATIDYLINOSITOL-GLYCAN BIOSYNTHESIS CLASS W PROTEIN"/>
    <property type="match status" value="1"/>
</dbReference>
<feature type="transmembrane region" description="Helical" evidence="5">
    <location>
        <begin position="220"/>
        <end position="239"/>
    </location>
</feature>
<feature type="transmembrane region" description="Helical" evidence="5">
    <location>
        <begin position="147"/>
        <end position="168"/>
    </location>
</feature>
<evidence type="ECO:0000256" key="4">
    <source>
        <dbReference type="ARBA" id="ARBA00023136"/>
    </source>
</evidence>
<feature type="transmembrane region" description="Helical" evidence="5">
    <location>
        <begin position="180"/>
        <end position="200"/>
    </location>
</feature>
<evidence type="ECO:0000256" key="2">
    <source>
        <dbReference type="ARBA" id="ARBA00022692"/>
    </source>
</evidence>
<keyword evidence="4 5" id="KW-0472">Membrane</keyword>
<dbReference type="GO" id="GO:0072659">
    <property type="term" value="P:protein localization to plasma membrane"/>
    <property type="evidence" value="ECO:0007669"/>
    <property type="project" value="TreeGrafter"/>
</dbReference>
<feature type="transmembrane region" description="Helical" evidence="5">
    <location>
        <begin position="251"/>
        <end position="273"/>
    </location>
</feature>
<organism evidence="8">
    <name type="scientific">Rodentolepis nana</name>
    <name type="common">Dwarf tapeworm</name>
    <name type="synonym">Hymenolepis nana</name>
    <dbReference type="NCBI Taxonomy" id="102285"/>
    <lineage>
        <taxon>Eukaryota</taxon>
        <taxon>Metazoa</taxon>
        <taxon>Spiralia</taxon>
        <taxon>Lophotrochozoa</taxon>
        <taxon>Platyhelminthes</taxon>
        <taxon>Cestoda</taxon>
        <taxon>Eucestoda</taxon>
        <taxon>Cyclophyllidea</taxon>
        <taxon>Hymenolepididae</taxon>
        <taxon>Rodentolepis</taxon>
    </lineage>
</organism>
<name>A0A0R3TFI0_RODNA</name>
<evidence type="ECO:0000256" key="5">
    <source>
        <dbReference type="SAM" id="Phobius"/>
    </source>
</evidence>
<dbReference type="EMBL" id="UZAE01005484">
    <property type="protein sequence ID" value="VDO01677.1"/>
    <property type="molecule type" value="Genomic_DNA"/>
</dbReference>
<proteinExistence type="predicted"/>